<proteinExistence type="inferred from homology"/>
<protein>
    <submittedName>
        <fullName evidence="4">Pre-rRNA-processing protein TSR2-domain-containing protein</fullName>
    </submittedName>
</protein>
<name>A0A9P7Z509_9HELO</name>
<sequence length="198" mass="22068">MASAAILPSKMETTQDLNASDAQKAQAHFELGITLCLFLWPELSLAVSNQWGGPDSSSKREWFAQTTIDVLTETSDADAEWIESFLLQVMNDEFEVNVEDDSAYEVGEQIVEIRRQCGRGEFSGVLRLRERWEERGGREEVNGGFRDEGEVDAETDGSGDEGDGDMEMGEAPSVVRTPRERVVPEVDDDGFTKVARKR</sequence>
<reference evidence="4" key="1">
    <citation type="journal article" date="2021" name="IMA Fungus">
        <title>Genomic characterization of three marine fungi, including Emericellopsis atlantica sp. nov. with signatures of a generalist lifestyle and marine biomass degradation.</title>
        <authorList>
            <person name="Hagestad O.C."/>
            <person name="Hou L."/>
            <person name="Andersen J.H."/>
            <person name="Hansen E.H."/>
            <person name="Altermark B."/>
            <person name="Li C."/>
            <person name="Kuhnert E."/>
            <person name="Cox R.J."/>
            <person name="Crous P.W."/>
            <person name="Spatafora J.W."/>
            <person name="Lail K."/>
            <person name="Amirebrahimi M."/>
            <person name="Lipzen A."/>
            <person name="Pangilinan J."/>
            <person name="Andreopoulos W."/>
            <person name="Hayes R.D."/>
            <person name="Ng V."/>
            <person name="Grigoriev I.V."/>
            <person name="Jackson S.A."/>
            <person name="Sutton T.D.S."/>
            <person name="Dobson A.D.W."/>
            <person name="Rama T."/>
        </authorList>
    </citation>
    <scope>NUCLEOTIDE SEQUENCE</scope>
    <source>
        <strain evidence="4">TRa3180A</strain>
    </source>
</reference>
<gene>
    <name evidence="4" type="ORF">BJ878DRAFT_458643</name>
</gene>
<dbReference type="EMBL" id="MU253856">
    <property type="protein sequence ID" value="KAG9245267.1"/>
    <property type="molecule type" value="Genomic_DNA"/>
</dbReference>
<evidence type="ECO:0000313" key="4">
    <source>
        <dbReference type="EMBL" id="KAG9245267.1"/>
    </source>
</evidence>
<comment type="similarity">
    <text evidence="1">Belongs to the TSR2 family.</text>
</comment>
<accession>A0A9P7Z509</accession>
<evidence type="ECO:0000256" key="1">
    <source>
        <dbReference type="ARBA" id="ARBA00006524"/>
    </source>
</evidence>
<evidence type="ECO:0000256" key="2">
    <source>
        <dbReference type="ARBA" id="ARBA00022552"/>
    </source>
</evidence>
<dbReference type="InterPro" id="IPR019398">
    <property type="entry name" value="Pre-rRNA_process_TSR2"/>
</dbReference>
<evidence type="ECO:0000313" key="5">
    <source>
        <dbReference type="Proteomes" id="UP000887226"/>
    </source>
</evidence>
<feature type="region of interest" description="Disordered" evidence="3">
    <location>
        <begin position="137"/>
        <end position="198"/>
    </location>
</feature>
<feature type="compositionally biased region" description="Acidic residues" evidence="3">
    <location>
        <begin position="149"/>
        <end position="168"/>
    </location>
</feature>
<dbReference type="Proteomes" id="UP000887226">
    <property type="component" value="Unassembled WGS sequence"/>
</dbReference>
<keyword evidence="2" id="KW-0698">rRNA processing</keyword>
<keyword evidence="5" id="KW-1185">Reference proteome</keyword>
<dbReference type="OrthoDB" id="263560at2759"/>
<dbReference type="AlphaFoldDB" id="A0A9P7Z509"/>
<dbReference type="PANTHER" id="PTHR21250">
    <property type="entry name" value="PRE-RRNA-PROCESSING PROTEIN TSR2 HOMOLOG"/>
    <property type="match status" value="1"/>
</dbReference>
<dbReference type="Pfam" id="PF10273">
    <property type="entry name" value="WGG"/>
    <property type="match status" value="1"/>
</dbReference>
<organism evidence="4 5">
    <name type="scientific">Calycina marina</name>
    <dbReference type="NCBI Taxonomy" id="1763456"/>
    <lineage>
        <taxon>Eukaryota</taxon>
        <taxon>Fungi</taxon>
        <taxon>Dikarya</taxon>
        <taxon>Ascomycota</taxon>
        <taxon>Pezizomycotina</taxon>
        <taxon>Leotiomycetes</taxon>
        <taxon>Helotiales</taxon>
        <taxon>Pezizellaceae</taxon>
        <taxon>Calycina</taxon>
    </lineage>
</organism>
<feature type="compositionally biased region" description="Basic and acidic residues" evidence="3">
    <location>
        <begin position="137"/>
        <end position="148"/>
    </location>
</feature>
<evidence type="ECO:0000256" key="3">
    <source>
        <dbReference type="SAM" id="MobiDB-lite"/>
    </source>
</evidence>
<comment type="caution">
    <text evidence="4">The sequence shown here is derived from an EMBL/GenBank/DDBJ whole genome shotgun (WGS) entry which is preliminary data.</text>
</comment>
<dbReference type="GO" id="GO:0006364">
    <property type="term" value="P:rRNA processing"/>
    <property type="evidence" value="ECO:0007669"/>
    <property type="project" value="UniProtKB-KW"/>
</dbReference>